<evidence type="ECO:0000313" key="2">
    <source>
        <dbReference type="EMBL" id="VVO92627.1"/>
    </source>
</evidence>
<dbReference type="Proteomes" id="UP000325779">
    <property type="component" value="Unassembled WGS sequence"/>
</dbReference>
<sequence length="150" mass="17345">MKLANRLKAMLPMIWQYRMDLRRCRKSEDIVEKSRPPNTQAAHDSGALHMYYCDSTDLYQWRRTLLTKIYRYRLEKLGVPMVDPNDQKLWEEVESGISQDTAICLTTAGEYAAIAAIREAQKHRREMVLYWFGIAVGLIGSLTGLVSAFK</sequence>
<feature type="transmembrane region" description="Helical" evidence="1">
    <location>
        <begin position="128"/>
        <end position="149"/>
    </location>
</feature>
<proteinExistence type="predicted"/>
<name>A0ABD7VFN0_PSEFL</name>
<keyword evidence="1" id="KW-0812">Transmembrane</keyword>
<accession>A0ABD7VFN0</accession>
<keyword evidence="1" id="KW-1133">Transmembrane helix</keyword>
<gene>
    <name evidence="2" type="ORF">PS732_02438</name>
</gene>
<dbReference type="RefSeq" id="WP_150596902.1">
    <property type="nucleotide sequence ID" value="NZ_CABVIJ010000009.1"/>
</dbReference>
<protein>
    <recommendedName>
        <fullName evidence="4">Transmembrane protein</fullName>
    </recommendedName>
</protein>
<dbReference type="AlphaFoldDB" id="A0ABD7VFN0"/>
<organism evidence="2 3">
    <name type="scientific">Pseudomonas fluorescens</name>
    <dbReference type="NCBI Taxonomy" id="294"/>
    <lineage>
        <taxon>Bacteria</taxon>
        <taxon>Pseudomonadati</taxon>
        <taxon>Pseudomonadota</taxon>
        <taxon>Gammaproteobacteria</taxon>
        <taxon>Pseudomonadales</taxon>
        <taxon>Pseudomonadaceae</taxon>
        <taxon>Pseudomonas</taxon>
    </lineage>
</organism>
<evidence type="ECO:0000313" key="3">
    <source>
        <dbReference type="Proteomes" id="UP000325779"/>
    </source>
</evidence>
<evidence type="ECO:0008006" key="4">
    <source>
        <dbReference type="Google" id="ProtNLM"/>
    </source>
</evidence>
<keyword evidence="1" id="KW-0472">Membrane</keyword>
<comment type="caution">
    <text evidence="2">The sequence shown here is derived from an EMBL/GenBank/DDBJ whole genome shotgun (WGS) entry which is preliminary data.</text>
</comment>
<dbReference type="EMBL" id="CABVIJ010000009">
    <property type="protein sequence ID" value="VVO92627.1"/>
    <property type="molecule type" value="Genomic_DNA"/>
</dbReference>
<evidence type="ECO:0000256" key="1">
    <source>
        <dbReference type="SAM" id="Phobius"/>
    </source>
</evidence>
<reference evidence="2 3" key="1">
    <citation type="submission" date="2019-09" db="EMBL/GenBank/DDBJ databases">
        <authorList>
            <person name="Chandra G."/>
            <person name="Truman W A."/>
        </authorList>
    </citation>
    <scope>NUCLEOTIDE SEQUENCE [LARGE SCALE GENOMIC DNA]</scope>
    <source>
        <strain evidence="2">PS732</strain>
    </source>
</reference>